<organism evidence="2 3">
    <name type="scientific">Cobetia crustatorum</name>
    <dbReference type="NCBI Taxonomy" id="553385"/>
    <lineage>
        <taxon>Bacteria</taxon>
        <taxon>Pseudomonadati</taxon>
        <taxon>Pseudomonadota</taxon>
        <taxon>Gammaproteobacteria</taxon>
        <taxon>Oceanospirillales</taxon>
        <taxon>Halomonadaceae</taxon>
        <taxon>Cobetia</taxon>
    </lineage>
</organism>
<evidence type="ECO:0000256" key="1">
    <source>
        <dbReference type="SAM" id="Phobius"/>
    </source>
</evidence>
<dbReference type="AlphaFoldDB" id="A0A558HDQ1"/>
<gene>
    <name evidence="2" type="ORF">FQP86_17380</name>
</gene>
<dbReference type="RefSeq" id="WP_144728111.1">
    <property type="nucleotide sequence ID" value="NZ_CAWOWR010000071.1"/>
</dbReference>
<proteinExistence type="predicted"/>
<sequence>MQFILSIIAGVVSGFISGWLMMHYSEYRSLRDEVLEYIRSIDYMAEGSVVVFTYPSGAKPLILLSSALRWKGHNGISNTINKIDKCLKKYEMPSSADYKEIDGFMQKSQENIRVARPNFSGLFFGRNISFKKFSK</sequence>
<feature type="transmembrane region" description="Helical" evidence="1">
    <location>
        <begin position="6"/>
        <end position="22"/>
    </location>
</feature>
<accession>A0A558HDQ1</accession>
<protein>
    <submittedName>
        <fullName evidence="2">Uncharacterized protein</fullName>
    </submittedName>
</protein>
<keyword evidence="1" id="KW-0472">Membrane</keyword>
<keyword evidence="1" id="KW-1133">Transmembrane helix</keyword>
<reference evidence="2 3" key="1">
    <citation type="submission" date="2019-07" db="EMBL/GenBank/DDBJ databases">
        <title>Diversity of Bacteria from Kongsfjorden, Arctic.</title>
        <authorList>
            <person name="Yu Y."/>
        </authorList>
    </citation>
    <scope>NUCLEOTIDE SEQUENCE [LARGE SCALE GENOMIC DNA]</scope>
    <source>
        <strain evidence="2 3">SM1923</strain>
    </source>
</reference>
<dbReference type="EMBL" id="VNFH01000017">
    <property type="protein sequence ID" value="TVU67214.1"/>
    <property type="molecule type" value="Genomic_DNA"/>
</dbReference>
<keyword evidence="3" id="KW-1185">Reference proteome</keyword>
<name>A0A558HDQ1_9GAMM</name>
<comment type="caution">
    <text evidence="2">The sequence shown here is derived from an EMBL/GenBank/DDBJ whole genome shotgun (WGS) entry which is preliminary data.</text>
</comment>
<dbReference type="Proteomes" id="UP000319941">
    <property type="component" value="Unassembled WGS sequence"/>
</dbReference>
<keyword evidence="1" id="KW-0812">Transmembrane</keyword>
<evidence type="ECO:0000313" key="2">
    <source>
        <dbReference type="EMBL" id="TVU67214.1"/>
    </source>
</evidence>
<evidence type="ECO:0000313" key="3">
    <source>
        <dbReference type="Proteomes" id="UP000319941"/>
    </source>
</evidence>